<dbReference type="EMBL" id="BLAD01000047">
    <property type="protein sequence ID" value="GES00801.1"/>
    <property type="molecule type" value="Genomic_DNA"/>
</dbReference>
<dbReference type="Proteomes" id="UP000334990">
    <property type="component" value="Unassembled WGS sequence"/>
</dbReference>
<gene>
    <name evidence="2" type="ORF">Acor_28650</name>
</gene>
<dbReference type="InterPro" id="IPR012925">
    <property type="entry name" value="TipAS_dom"/>
</dbReference>
<proteinExistence type="predicted"/>
<sequence>MARTEQRQHRTDGALARSYLANERVGRNYDDMAPGLSRYIHDAIMANADRASS</sequence>
<evidence type="ECO:0000313" key="3">
    <source>
        <dbReference type="Proteomes" id="UP000334990"/>
    </source>
</evidence>
<accession>A0A5M3W109</accession>
<evidence type="ECO:0000313" key="2">
    <source>
        <dbReference type="EMBL" id="GES00801.1"/>
    </source>
</evidence>
<reference evidence="2 3" key="1">
    <citation type="submission" date="2019-10" db="EMBL/GenBank/DDBJ databases">
        <title>Whole genome shotgun sequence of Acrocarpospora corrugata NBRC 13972.</title>
        <authorList>
            <person name="Ichikawa N."/>
            <person name="Kimura A."/>
            <person name="Kitahashi Y."/>
            <person name="Komaki H."/>
            <person name="Oguchi A."/>
        </authorList>
    </citation>
    <scope>NUCLEOTIDE SEQUENCE [LARGE SCALE GENOMIC DNA]</scope>
    <source>
        <strain evidence="2 3">NBRC 13972</strain>
    </source>
</reference>
<organism evidence="2 3">
    <name type="scientific">Acrocarpospora corrugata</name>
    <dbReference type="NCBI Taxonomy" id="35763"/>
    <lineage>
        <taxon>Bacteria</taxon>
        <taxon>Bacillati</taxon>
        <taxon>Actinomycetota</taxon>
        <taxon>Actinomycetes</taxon>
        <taxon>Streptosporangiales</taxon>
        <taxon>Streptosporangiaceae</taxon>
        <taxon>Acrocarpospora</taxon>
    </lineage>
</organism>
<evidence type="ECO:0000259" key="1">
    <source>
        <dbReference type="Pfam" id="PF07739"/>
    </source>
</evidence>
<name>A0A5M3W109_9ACTN</name>
<protein>
    <recommendedName>
        <fullName evidence="1">TipAS antibiotic-recognition domain-containing protein</fullName>
    </recommendedName>
</protein>
<dbReference type="SUPFAM" id="SSF89082">
    <property type="entry name" value="Antibiotic binding domain of TipA-like multidrug resistance regulators"/>
    <property type="match status" value="1"/>
</dbReference>
<dbReference type="Gene3D" id="1.10.490.50">
    <property type="entry name" value="Antibiotic binding domain of TipA-like multidrug resistance regulators"/>
    <property type="match status" value="1"/>
</dbReference>
<dbReference type="Pfam" id="PF07739">
    <property type="entry name" value="TipAS"/>
    <property type="match status" value="1"/>
</dbReference>
<keyword evidence="3" id="KW-1185">Reference proteome</keyword>
<comment type="caution">
    <text evidence="2">The sequence shown here is derived from an EMBL/GenBank/DDBJ whole genome shotgun (WGS) entry which is preliminary data.</text>
</comment>
<dbReference type="AlphaFoldDB" id="A0A5M3W109"/>
<feature type="domain" description="TipAS antibiotic-recognition" evidence="1">
    <location>
        <begin position="14"/>
        <end position="47"/>
    </location>
</feature>
<dbReference type="InterPro" id="IPR036244">
    <property type="entry name" value="TipA-like_antibiotic-bd"/>
</dbReference>